<feature type="region of interest" description="Disordered" evidence="1">
    <location>
        <begin position="389"/>
        <end position="422"/>
    </location>
</feature>
<dbReference type="EMBL" id="JAAKZG010000014">
    <property type="protein sequence ID" value="NGN44228.1"/>
    <property type="molecule type" value="Genomic_DNA"/>
</dbReference>
<sequence length="442" mass="47129">MRLARPLHGLIGMALLAAAALPVSARAETQLQPFQMVRSLQLVQDRIASGDHAALPMQRKLLEMIDDRLRKTGQDGFDDPRNYRAMLVYAMSGGNPATIDTILSRLVLDEQNLGIGKGLLDYLNGQAVSARTTLGPVDPMKQPPELGAFLALVKGSLAANDNPQGALKLFDQARLLGPGTLVEEAALRRSIGLATAHGDAGRFTLASTQYVERYLRSPYASQFADSFVAGVIALHDSIDLAKVSEITTMMDAEQERVIYLRIARVAGIDGFKELSAFASAKAEKNTGSDAVAGGEDPRALLYASLASVTSGTDAEIRAMLAKIDRARLSAGDRKLFDAVAAVASKMTGTLPAPTRQEVRQAIPITAAADESDPLVIEADPLPLDAVEEQQPQDIVEAPPPITLAESTPAQAAPQTPPDPADEKLVANRKKLEEIDKMLGDAQ</sequence>
<evidence type="ECO:0000256" key="1">
    <source>
        <dbReference type="SAM" id="MobiDB-lite"/>
    </source>
</evidence>
<protein>
    <submittedName>
        <fullName evidence="3">Chemotaxis protein MotC</fullName>
    </submittedName>
</protein>
<dbReference type="Proteomes" id="UP000481252">
    <property type="component" value="Unassembled WGS sequence"/>
</dbReference>
<accession>A0A7C9VH06</accession>
<dbReference type="RefSeq" id="WP_165120626.1">
    <property type="nucleotide sequence ID" value="NZ_JAAKZG010000014.1"/>
</dbReference>
<proteinExistence type="predicted"/>
<keyword evidence="2" id="KW-0732">Signal</keyword>
<feature type="chain" id="PRO_5028877495" evidence="2">
    <location>
        <begin position="28"/>
        <end position="442"/>
    </location>
</feature>
<organism evidence="3 4">
    <name type="scientific">Mesorhizobium zhangyense</name>
    <dbReference type="NCBI Taxonomy" id="1776730"/>
    <lineage>
        <taxon>Bacteria</taxon>
        <taxon>Pseudomonadati</taxon>
        <taxon>Pseudomonadota</taxon>
        <taxon>Alphaproteobacteria</taxon>
        <taxon>Hyphomicrobiales</taxon>
        <taxon>Phyllobacteriaceae</taxon>
        <taxon>Mesorhizobium</taxon>
    </lineage>
</organism>
<feature type="signal peptide" evidence="2">
    <location>
        <begin position="1"/>
        <end position="27"/>
    </location>
</feature>
<gene>
    <name evidence="3" type="ORF">G6N74_24465</name>
</gene>
<evidence type="ECO:0000256" key="2">
    <source>
        <dbReference type="SAM" id="SignalP"/>
    </source>
</evidence>
<name>A0A7C9VH06_9HYPH</name>
<evidence type="ECO:0000313" key="3">
    <source>
        <dbReference type="EMBL" id="NGN44228.1"/>
    </source>
</evidence>
<comment type="caution">
    <text evidence="3">The sequence shown here is derived from an EMBL/GenBank/DDBJ whole genome shotgun (WGS) entry which is preliminary data.</text>
</comment>
<dbReference type="AlphaFoldDB" id="A0A7C9VH06"/>
<evidence type="ECO:0000313" key="4">
    <source>
        <dbReference type="Proteomes" id="UP000481252"/>
    </source>
</evidence>
<keyword evidence="4" id="KW-1185">Reference proteome</keyword>
<reference evidence="3 4" key="1">
    <citation type="submission" date="2020-02" db="EMBL/GenBank/DDBJ databases">
        <title>Genome sequence of the type strain CGMCC 1.15528 of Mesorhizobium zhangyense.</title>
        <authorList>
            <person name="Gao J."/>
            <person name="Sun J."/>
        </authorList>
    </citation>
    <scope>NUCLEOTIDE SEQUENCE [LARGE SCALE GENOMIC DNA]</scope>
    <source>
        <strain evidence="3 4">CGMCC 1.15528</strain>
    </source>
</reference>